<keyword evidence="2" id="KW-1185">Reference proteome</keyword>
<evidence type="ECO:0000313" key="2">
    <source>
        <dbReference type="Proteomes" id="UP001057402"/>
    </source>
</evidence>
<gene>
    <name evidence="1" type="ORF">MLD38_028513</name>
</gene>
<protein>
    <submittedName>
        <fullName evidence="1">Uncharacterized protein</fullName>
    </submittedName>
</protein>
<reference evidence="2" key="1">
    <citation type="journal article" date="2023" name="Front. Plant Sci.">
        <title>Chromosomal-level genome assembly of Melastoma candidum provides insights into trichome evolution.</title>
        <authorList>
            <person name="Zhong Y."/>
            <person name="Wu W."/>
            <person name="Sun C."/>
            <person name="Zou P."/>
            <person name="Liu Y."/>
            <person name="Dai S."/>
            <person name="Zhou R."/>
        </authorList>
    </citation>
    <scope>NUCLEOTIDE SEQUENCE [LARGE SCALE GENOMIC DNA]</scope>
</reference>
<name>A0ACB9N5L8_9MYRT</name>
<organism evidence="1 2">
    <name type="scientific">Melastoma candidum</name>
    <dbReference type="NCBI Taxonomy" id="119954"/>
    <lineage>
        <taxon>Eukaryota</taxon>
        <taxon>Viridiplantae</taxon>
        <taxon>Streptophyta</taxon>
        <taxon>Embryophyta</taxon>
        <taxon>Tracheophyta</taxon>
        <taxon>Spermatophyta</taxon>
        <taxon>Magnoliopsida</taxon>
        <taxon>eudicotyledons</taxon>
        <taxon>Gunneridae</taxon>
        <taxon>Pentapetalae</taxon>
        <taxon>rosids</taxon>
        <taxon>malvids</taxon>
        <taxon>Myrtales</taxon>
        <taxon>Melastomataceae</taxon>
        <taxon>Melastomatoideae</taxon>
        <taxon>Melastomateae</taxon>
        <taxon>Melastoma</taxon>
    </lineage>
</organism>
<dbReference type="EMBL" id="CM042887">
    <property type="protein sequence ID" value="KAI4330211.1"/>
    <property type="molecule type" value="Genomic_DNA"/>
</dbReference>
<proteinExistence type="predicted"/>
<accession>A0ACB9N5L8</accession>
<dbReference type="Proteomes" id="UP001057402">
    <property type="component" value="Chromosome 8"/>
</dbReference>
<evidence type="ECO:0000313" key="1">
    <source>
        <dbReference type="EMBL" id="KAI4330211.1"/>
    </source>
</evidence>
<sequence>MWECQTRRIVFGRSFGGNGDGIRRFSVKGRRSFGGNGDGIWRFSVKGLESGNRCNGNAGRVAFGSTFEGFRGSRYGTRSLSSNGGFAKRVFEKPAESVRSALGRYREAIGLQVESYLRRNYLVSVGAGGVLVCIILWRIMFAVANSFVGMSEGLAKYGFLALSTAVVAFAVSLARTLWIGKKL</sequence>
<comment type="caution">
    <text evidence="1">The sequence shown here is derived from an EMBL/GenBank/DDBJ whole genome shotgun (WGS) entry which is preliminary data.</text>
</comment>